<feature type="repeat" description="WD" evidence="14">
    <location>
        <begin position="390"/>
        <end position="430"/>
    </location>
</feature>
<keyword evidence="13 15" id="KW-0539">Nucleus</keyword>
<dbReference type="InterPro" id="IPR055340">
    <property type="entry name" value="RING-Ubox_PRP19"/>
</dbReference>
<keyword evidence="9 15" id="KW-0227">DNA damage</keyword>
<comment type="pathway">
    <text evidence="2 15">Protein modification; protein ubiquitination.</text>
</comment>
<dbReference type="InterPro" id="IPR015943">
    <property type="entry name" value="WD40/YVTN_repeat-like_dom_sf"/>
</dbReference>
<keyword evidence="11 15" id="KW-0508">mRNA splicing</keyword>
<evidence type="ECO:0000256" key="7">
    <source>
        <dbReference type="ARBA" id="ARBA00022728"/>
    </source>
</evidence>
<dbReference type="CDD" id="cd00200">
    <property type="entry name" value="WD40"/>
    <property type="match status" value="1"/>
</dbReference>
<gene>
    <name evidence="17" type="ORF">TSOC_006203</name>
</gene>
<dbReference type="Gene3D" id="2.130.10.10">
    <property type="entry name" value="YVTN repeat-like/Quinoprotein amine dehydrogenase"/>
    <property type="match status" value="1"/>
</dbReference>
<dbReference type="InterPro" id="IPR001680">
    <property type="entry name" value="WD40_rpt"/>
</dbReference>
<comment type="subunit">
    <text evidence="15">Homotetramer.</text>
</comment>
<dbReference type="GO" id="GO:0061630">
    <property type="term" value="F:ubiquitin protein ligase activity"/>
    <property type="evidence" value="ECO:0007669"/>
    <property type="project" value="UniProtKB-UniRule"/>
</dbReference>
<reference evidence="17 18" key="1">
    <citation type="journal article" date="2017" name="Mol. Biol. Evol.">
        <title>The 4-celled Tetrabaena socialis nuclear genome reveals the essential components for genetic control of cell number at the origin of multicellularity in the volvocine lineage.</title>
        <authorList>
            <person name="Featherston J."/>
            <person name="Arakaki Y."/>
            <person name="Hanschen E.R."/>
            <person name="Ferris P.J."/>
            <person name="Michod R.E."/>
            <person name="Olson B.J.S.C."/>
            <person name="Nozaki H."/>
            <person name="Durand P.M."/>
        </authorList>
    </citation>
    <scope>NUCLEOTIDE SEQUENCE [LARGE SCALE GENOMIC DNA]</scope>
    <source>
        <strain evidence="17 18">NIES-571</strain>
    </source>
</reference>
<dbReference type="GO" id="GO:0071006">
    <property type="term" value="C:U2-type catalytic step 1 spliceosome"/>
    <property type="evidence" value="ECO:0007669"/>
    <property type="project" value="TreeGrafter"/>
</dbReference>
<dbReference type="UniPathway" id="UPA00143"/>
<keyword evidence="7 15" id="KW-0747">Spliceosome</keyword>
<protein>
    <recommendedName>
        <fullName evidence="15">Pre-mRNA-processing factor 19</fullName>
        <ecNumber evidence="15">2.3.2.27</ecNumber>
    </recommendedName>
</protein>
<accession>A0A2J8A4A1</accession>
<keyword evidence="6 15" id="KW-0808">Transferase</keyword>
<evidence type="ECO:0000256" key="14">
    <source>
        <dbReference type="PROSITE-ProRule" id="PRU00221"/>
    </source>
</evidence>
<dbReference type="InterPro" id="IPR013915">
    <property type="entry name" value="Prp19_cc"/>
</dbReference>
<sequence>MFCSISGTVPEQAVVSVKSGHLFEKSLIDKYVRETGKCPVTGEPLALDELLPLKINKTVKPRTAPATSIPGLLSLFHDEWDANMLELHNTRTQLHQTRQELSHALYQHDAATRVIARLLKERDEARAVLSDMKQQYAAELAAAQTAARAAAEAKAEAEGGRRPKAGIPDDILADLAEVNSTLSKGRKKRPLPDSLATAEDLASLALSGSFPLHKTTAGGIVALDVNPQQQGIVVTAGADASVQLFDYLQGRTLASLEGHSKRCTGVAYLLADLLVSSSADKTARVWRGGDGGSDSSWQCAAVLRDHTAEVVGVTAHPSRRYFVTASADASWAFYDVESLTCLRQLGADEGPGEPYTCLQFHPDGLILGTGTEGKAIRIWEVKQQKAVAACEGHAGAIRCLAFSENGYHLASVSDDCVKLWDLRKLQNFKTLEPFTDGPCASVAFDHSGQYLAVGGPAVKIYGQKQQWSELRTLSEVPKRAAVLRWGPDARSLLVGAADHNLRLFAIPT</sequence>
<keyword evidence="5 15" id="KW-0507">mRNA processing</keyword>
<dbReference type="InterPro" id="IPR038959">
    <property type="entry name" value="Prp19"/>
</dbReference>
<evidence type="ECO:0000259" key="16">
    <source>
        <dbReference type="PROSITE" id="PS51698"/>
    </source>
</evidence>
<evidence type="ECO:0000313" key="18">
    <source>
        <dbReference type="Proteomes" id="UP000236333"/>
    </source>
</evidence>
<evidence type="ECO:0000256" key="15">
    <source>
        <dbReference type="RuleBase" id="RU367101"/>
    </source>
</evidence>
<dbReference type="Pfam" id="PF24814">
    <property type="entry name" value="WD40_Prp19"/>
    <property type="match status" value="1"/>
</dbReference>
<dbReference type="PANTHER" id="PTHR43995:SF1">
    <property type="entry name" value="PRE-MRNA-PROCESSING FACTOR 19"/>
    <property type="match status" value="1"/>
</dbReference>
<dbReference type="OrthoDB" id="687049at2759"/>
<comment type="catalytic activity">
    <reaction evidence="15">
        <text>S-ubiquitinyl-[E2 ubiquitin-conjugating enzyme]-L-cysteine + [acceptor protein]-L-lysine = [E2 ubiquitin-conjugating enzyme]-L-cysteine + N(6)-ubiquitinyl-[acceptor protein]-L-lysine.</text>
        <dbReference type="EC" id="2.3.2.27"/>
    </reaction>
</comment>
<evidence type="ECO:0000256" key="3">
    <source>
        <dbReference type="ARBA" id="ARBA00006388"/>
    </source>
</evidence>
<evidence type="ECO:0000256" key="5">
    <source>
        <dbReference type="ARBA" id="ARBA00022664"/>
    </source>
</evidence>
<dbReference type="Proteomes" id="UP000236333">
    <property type="component" value="Unassembled WGS sequence"/>
</dbReference>
<dbReference type="SMART" id="SM00320">
    <property type="entry name" value="WD40"/>
    <property type="match status" value="7"/>
</dbReference>
<feature type="repeat" description="WD" evidence="14">
    <location>
        <begin position="256"/>
        <end position="286"/>
    </location>
</feature>
<evidence type="ECO:0000256" key="9">
    <source>
        <dbReference type="ARBA" id="ARBA00022763"/>
    </source>
</evidence>
<evidence type="ECO:0000256" key="12">
    <source>
        <dbReference type="ARBA" id="ARBA00023204"/>
    </source>
</evidence>
<proteinExistence type="inferred from homology"/>
<dbReference type="AlphaFoldDB" id="A0A2J8A4A1"/>
<dbReference type="EC" id="2.3.2.27" evidence="15"/>
<dbReference type="PROSITE" id="PS50082">
    <property type="entry name" value="WD_REPEATS_2"/>
    <property type="match status" value="4"/>
</dbReference>
<evidence type="ECO:0000313" key="17">
    <source>
        <dbReference type="EMBL" id="PNH07333.1"/>
    </source>
</evidence>
<keyword evidence="4 14" id="KW-0853">WD repeat</keyword>
<feature type="domain" description="U-box" evidence="16">
    <location>
        <begin position="1"/>
        <end position="70"/>
    </location>
</feature>
<evidence type="ECO:0000256" key="2">
    <source>
        <dbReference type="ARBA" id="ARBA00004906"/>
    </source>
</evidence>
<dbReference type="PANTHER" id="PTHR43995">
    <property type="entry name" value="PRE-MRNA-PROCESSING FACTOR 19"/>
    <property type="match status" value="1"/>
</dbReference>
<dbReference type="GO" id="GO:0000974">
    <property type="term" value="C:Prp19 complex"/>
    <property type="evidence" value="ECO:0007669"/>
    <property type="project" value="UniProtKB-UniRule"/>
</dbReference>
<dbReference type="SMART" id="SM00504">
    <property type="entry name" value="Ubox"/>
    <property type="match status" value="1"/>
</dbReference>
<comment type="subcellular location">
    <subcellularLocation>
        <location evidence="1 15">Nucleus</location>
    </subcellularLocation>
</comment>
<evidence type="ECO:0000256" key="10">
    <source>
        <dbReference type="ARBA" id="ARBA00022786"/>
    </source>
</evidence>
<evidence type="ECO:0000256" key="1">
    <source>
        <dbReference type="ARBA" id="ARBA00004123"/>
    </source>
</evidence>
<keyword evidence="12 15" id="KW-0234">DNA repair</keyword>
<dbReference type="CDD" id="cd16656">
    <property type="entry name" value="RING-Ubox_PRP19"/>
    <property type="match status" value="1"/>
</dbReference>
<keyword evidence="10 15" id="KW-0833">Ubl conjugation pathway</keyword>
<dbReference type="InterPro" id="IPR013083">
    <property type="entry name" value="Znf_RING/FYVE/PHD"/>
</dbReference>
<dbReference type="GO" id="GO:0006281">
    <property type="term" value="P:DNA repair"/>
    <property type="evidence" value="ECO:0007669"/>
    <property type="project" value="UniProtKB-KW"/>
</dbReference>
<dbReference type="Pfam" id="PF08606">
    <property type="entry name" value="Prp19"/>
    <property type="match status" value="1"/>
</dbReference>
<evidence type="ECO:0000256" key="8">
    <source>
        <dbReference type="ARBA" id="ARBA00022737"/>
    </source>
</evidence>
<evidence type="ECO:0000256" key="4">
    <source>
        <dbReference type="ARBA" id="ARBA00022574"/>
    </source>
</evidence>
<evidence type="ECO:0000256" key="6">
    <source>
        <dbReference type="ARBA" id="ARBA00022679"/>
    </source>
</evidence>
<keyword evidence="8" id="KW-0677">Repeat</keyword>
<feature type="repeat" description="WD" evidence="14">
    <location>
        <begin position="348"/>
        <end position="389"/>
    </location>
</feature>
<dbReference type="Gene3D" id="3.30.40.10">
    <property type="entry name" value="Zinc/RING finger domain, C3HC4 (zinc finger)"/>
    <property type="match status" value="1"/>
</dbReference>
<comment type="similarity">
    <text evidence="3 15">Belongs to the WD repeat PRP19 family.</text>
</comment>
<evidence type="ECO:0000256" key="13">
    <source>
        <dbReference type="ARBA" id="ARBA00023242"/>
    </source>
</evidence>
<dbReference type="SUPFAM" id="SSF57850">
    <property type="entry name" value="RING/U-box"/>
    <property type="match status" value="1"/>
</dbReference>
<dbReference type="GO" id="GO:0000398">
    <property type="term" value="P:mRNA splicing, via spliceosome"/>
    <property type="evidence" value="ECO:0007669"/>
    <property type="project" value="InterPro"/>
</dbReference>
<dbReference type="EMBL" id="PGGS01000185">
    <property type="protein sequence ID" value="PNH07333.1"/>
    <property type="molecule type" value="Genomic_DNA"/>
</dbReference>
<dbReference type="GO" id="GO:0005737">
    <property type="term" value="C:cytoplasm"/>
    <property type="evidence" value="ECO:0007669"/>
    <property type="project" value="TreeGrafter"/>
</dbReference>
<keyword evidence="18" id="KW-1185">Reference proteome</keyword>
<name>A0A2J8A4A1_9CHLO</name>
<dbReference type="FunFam" id="3.30.40.10:FF:000027">
    <property type="entry name" value="Pre-mRNA-processing factor 19, putative"/>
    <property type="match status" value="1"/>
</dbReference>
<comment type="caution">
    <text evidence="17">The sequence shown here is derived from an EMBL/GenBank/DDBJ whole genome shotgun (WGS) entry which is preliminary data.</text>
</comment>
<dbReference type="SUPFAM" id="SSF50978">
    <property type="entry name" value="WD40 repeat-like"/>
    <property type="match status" value="1"/>
</dbReference>
<evidence type="ECO:0000256" key="11">
    <source>
        <dbReference type="ARBA" id="ARBA00023187"/>
    </source>
</evidence>
<comment type="function">
    <text evidence="15">Ubiquitin-protein ligase which is mainly involved pre-mRNA splicing and DNA repair. Required for pre-mRNA splicing as component of the spliceosome.</text>
</comment>
<organism evidence="17 18">
    <name type="scientific">Tetrabaena socialis</name>
    <dbReference type="NCBI Taxonomy" id="47790"/>
    <lineage>
        <taxon>Eukaryota</taxon>
        <taxon>Viridiplantae</taxon>
        <taxon>Chlorophyta</taxon>
        <taxon>core chlorophytes</taxon>
        <taxon>Chlorophyceae</taxon>
        <taxon>CS clade</taxon>
        <taxon>Chlamydomonadales</taxon>
        <taxon>Tetrabaenaceae</taxon>
        <taxon>Tetrabaena</taxon>
    </lineage>
</organism>
<dbReference type="InterPro" id="IPR036322">
    <property type="entry name" value="WD40_repeat_dom_sf"/>
</dbReference>
<dbReference type="GO" id="GO:0070534">
    <property type="term" value="P:protein K63-linked ubiquitination"/>
    <property type="evidence" value="ECO:0007669"/>
    <property type="project" value="UniProtKB-UniRule"/>
</dbReference>
<feature type="repeat" description="WD" evidence="14">
    <location>
        <begin position="303"/>
        <end position="344"/>
    </location>
</feature>
<dbReference type="InterPro" id="IPR003613">
    <property type="entry name" value="Ubox_domain"/>
</dbReference>
<dbReference type="PROSITE" id="PS51698">
    <property type="entry name" value="U_BOX"/>
    <property type="match status" value="1"/>
</dbReference>